<reference evidence="3" key="1">
    <citation type="journal article" date="2011" name="J. Bacteriol.">
        <title>Genome sequences of eight morphologically diverse alphaproteobacteria.</title>
        <authorList>
            <consortium name="US DOE Joint Genome Institute"/>
            <person name="Brown P.J."/>
            <person name="Kysela D.T."/>
            <person name="Buechlein A."/>
            <person name="Hemmerich C."/>
            <person name="Brun Y.V."/>
        </authorList>
    </citation>
    <scope>NUCLEOTIDE SEQUENCE [LARGE SCALE GENOMIC DNA]</scope>
    <source>
        <strain evidence="3">ATCC 17100 / ATH 3.1.1 / DSM 162 / LMG 4299</strain>
    </source>
</reference>
<dbReference type="Proteomes" id="UP000001399">
    <property type="component" value="Chromosome"/>
</dbReference>
<dbReference type="GO" id="GO:0008270">
    <property type="term" value="F:zinc ion binding"/>
    <property type="evidence" value="ECO:0007669"/>
    <property type="project" value="InterPro"/>
</dbReference>
<gene>
    <name evidence="2" type="ordered locus">Rvan_1468</name>
</gene>
<name>E3I772_RHOVT</name>
<dbReference type="InterPro" id="IPR002711">
    <property type="entry name" value="HNH"/>
</dbReference>
<dbReference type="STRING" id="648757.Rvan_1468"/>
<dbReference type="GO" id="GO:0004519">
    <property type="term" value="F:endonuclease activity"/>
    <property type="evidence" value="ECO:0007669"/>
    <property type="project" value="UniProtKB-KW"/>
</dbReference>
<dbReference type="HOGENOM" id="CLU_1553479_0_0_5"/>
<dbReference type="Pfam" id="PF01844">
    <property type="entry name" value="HNH"/>
    <property type="match status" value="1"/>
</dbReference>
<accession>E3I772</accession>
<evidence type="ECO:0000313" key="3">
    <source>
        <dbReference type="Proteomes" id="UP000001399"/>
    </source>
</evidence>
<dbReference type="EMBL" id="CP002292">
    <property type="protein sequence ID" value="ADP70723.1"/>
    <property type="molecule type" value="Genomic_DNA"/>
</dbReference>
<dbReference type="GO" id="GO:0003676">
    <property type="term" value="F:nucleic acid binding"/>
    <property type="evidence" value="ECO:0007669"/>
    <property type="project" value="InterPro"/>
</dbReference>
<keyword evidence="2" id="KW-0255">Endonuclease</keyword>
<keyword evidence="2" id="KW-0378">Hydrolase</keyword>
<dbReference type="Gene3D" id="1.10.30.50">
    <property type="match status" value="1"/>
</dbReference>
<sequence>MPPDLDAFKIWLSGCGGEVLGPVNEWEVIRVRTSVGILVAHRTRRGRQIWPAALLALAQQFERGEIPALAATRRGRTPSRLRQRFAALAARDGAGCFFCGHAVPAPGVTCDPDMAPTIEHLVPVAHGGPNHLSNCFLAHRRCNAAAGTLSAAEKVRLRDAMRKERRVSA</sequence>
<organism evidence="2 3">
    <name type="scientific">Rhodomicrobium vannielii (strain ATCC 17100 / DSM 162 / LMG 4299 / NCIMB 10020 / ATH 3.1.1)</name>
    <dbReference type="NCBI Taxonomy" id="648757"/>
    <lineage>
        <taxon>Bacteria</taxon>
        <taxon>Pseudomonadati</taxon>
        <taxon>Pseudomonadota</taxon>
        <taxon>Alphaproteobacteria</taxon>
        <taxon>Hyphomicrobiales</taxon>
        <taxon>Hyphomicrobiaceae</taxon>
        <taxon>Rhodomicrobium</taxon>
    </lineage>
</organism>
<dbReference type="OrthoDB" id="64523at2"/>
<dbReference type="AlphaFoldDB" id="E3I772"/>
<evidence type="ECO:0000259" key="1">
    <source>
        <dbReference type="Pfam" id="PF01844"/>
    </source>
</evidence>
<proteinExistence type="predicted"/>
<protein>
    <submittedName>
        <fullName evidence="2">HNH endonuclease</fullName>
    </submittedName>
</protein>
<evidence type="ECO:0000313" key="2">
    <source>
        <dbReference type="EMBL" id="ADP70723.1"/>
    </source>
</evidence>
<keyword evidence="2" id="KW-0540">Nuclease</keyword>
<dbReference type="KEGG" id="rva:Rvan_1468"/>
<keyword evidence="3" id="KW-1185">Reference proteome</keyword>
<dbReference type="eggNOG" id="COG1403">
    <property type="taxonomic scope" value="Bacteria"/>
</dbReference>
<dbReference type="CDD" id="cd00085">
    <property type="entry name" value="HNHc"/>
    <property type="match status" value="1"/>
</dbReference>
<dbReference type="InterPro" id="IPR003615">
    <property type="entry name" value="HNH_nuc"/>
</dbReference>
<feature type="domain" description="HNH" evidence="1">
    <location>
        <begin position="114"/>
        <end position="145"/>
    </location>
</feature>
<dbReference type="RefSeq" id="WP_013419124.1">
    <property type="nucleotide sequence ID" value="NC_014664.1"/>
</dbReference>